<proteinExistence type="predicted"/>
<evidence type="ECO:0000256" key="1">
    <source>
        <dbReference type="SAM" id="MobiDB-lite"/>
    </source>
</evidence>
<dbReference type="AlphaFoldDB" id="A0A5K3F6Q3"/>
<organism evidence="2">
    <name type="scientific">Mesocestoides corti</name>
    <name type="common">Flatworm</name>
    <dbReference type="NCBI Taxonomy" id="53468"/>
    <lineage>
        <taxon>Eukaryota</taxon>
        <taxon>Metazoa</taxon>
        <taxon>Spiralia</taxon>
        <taxon>Lophotrochozoa</taxon>
        <taxon>Platyhelminthes</taxon>
        <taxon>Cestoda</taxon>
        <taxon>Eucestoda</taxon>
        <taxon>Cyclophyllidea</taxon>
        <taxon>Mesocestoididae</taxon>
        <taxon>Mesocestoides</taxon>
    </lineage>
</organism>
<evidence type="ECO:0000313" key="2">
    <source>
        <dbReference type="WBParaSite" id="MCU_005384-RA"/>
    </source>
</evidence>
<name>A0A5K3F6Q3_MESCO</name>
<accession>A0A5K3F6Q3</accession>
<protein>
    <submittedName>
        <fullName evidence="2">Uncharacterized protein</fullName>
    </submittedName>
</protein>
<sequence>MPDGRTDEWVSASAVLALQSDKLVTKATDLSALVANSHKTPEHQEQSIKEMTPRVEMALDNFAVYLTWTASDEALGEGFYGDAGASAHGLLQPPGAWGGQPMLPHPQPPQASADVHDGGGGGRGGQDVFYQIEYATLISQPVLNPALVGLVPPEPAVWSKTERLGTRV</sequence>
<feature type="region of interest" description="Disordered" evidence="1">
    <location>
        <begin position="96"/>
        <end position="122"/>
    </location>
</feature>
<reference evidence="2" key="1">
    <citation type="submission" date="2019-11" db="UniProtKB">
        <authorList>
            <consortium name="WormBaseParasite"/>
        </authorList>
    </citation>
    <scope>IDENTIFICATION</scope>
</reference>
<dbReference type="WBParaSite" id="MCU_005384-RA">
    <property type="protein sequence ID" value="MCU_005384-RA"/>
    <property type="gene ID" value="MCU_005384"/>
</dbReference>